<feature type="domain" description="DUF732" evidence="3">
    <location>
        <begin position="33"/>
        <end position="115"/>
    </location>
</feature>
<feature type="compositionally biased region" description="Pro residues" evidence="1">
    <location>
        <begin position="281"/>
        <end position="291"/>
    </location>
</feature>
<feature type="compositionally biased region" description="Pro residues" evidence="1">
    <location>
        <begin position="169"/>
        <end position="180"/>
    </location>
</feature>
<evidence type="ECO:0000256" key="1">
    <source>
        <dbReference type="SAM" id="MobiDB-lite"/>
    </source>
</evidence>
<evidence type="ECO:0000259" key="3">
    <source>
        <dbReference type="Pfam" id="PF05305"/>
    </source>
</evidence>
<feature type="chain" id="PRO_5046137773" evidence="2">
    <location>
        <begin position="29"/>
        <end position="299"/>
    </location>
</feature>
<dbReference type="EMBL" id="OY726398">
    <property type="protein sequence ID" value="CAJ1504944.1"/>
    <property type="molecule type" value="Genomic_DNA"/>
</dbReference>
<reference evidence="4 5" key="1">
    <citation type="submission" date="2023-08" db="EMBL/GenBank/DDBJ databases">
        <authorList>
            <person name="Folkvardsen B D."/>
            <person name="Norman A."/>
        </authorList>
    </citation>
    <scope>NUCLEOTIDE SEQUENCE [LARGE SCALE GENOMIC DNA]</scope>
    <source>
        <strain evidence="4 5">Mu0102</strain>
    </source>
</reference>
<evidence type="ECO:0000256" key="2">
    <source>
        <dbReference type="SAM" id="SignalP"/>
    </source>
</evidence>
<dbReference type="Proteomes" id="UP001190464">
    <property type="component" value="Chromosome"/>
</dbReference>
<evidence type="ECO:0000313" key="5">
    <source>
        <dbReference type="Proteomes" id="UP001190464"/>
    </source>
</evidence>
<organism evidence="4 5">
    <name type="scientific">[Mycobacterium] holstebronense</name>
    <dbReference type="NCBI Taxonomy" id="3064288"/>
    <lineage>
        <taxon>Bacteria</taxon>
        <taxon>Bacillati</taxon>
        <taxon>Actinomycetota</taxon>
        <taxon>Actinomycetes</taxon>
        <taxon>Mycobacteriales</taxon>
        <taxon>Mycobacteriaceae</taxon>
        <taxon>Mycolicibacterium</taxon>
    </lineage>
</organism>
<feature type="signal peptide" evidence="2">
    <location>
        <begin position="1"/>
        <end position="28"/>
    </location>
</feature>
<gene>
    <name evidence="4" type="ORF">MU0102_002371</name>
</gene>
<accession>A0ABM9LUI8</accession>
<proteinExistence type="predicted"/>
<dbReference type="Pfam" id="PF05305">
    <property type="entry name" value="DUF732"/>
    <property type="match status" value="1"/>
</dbReference>
<keyword evidence="2" id="KW-0732">Signal</keyword>
<dbReference type="InterPro" id="IPR007969">
    <property type="entry name" value="DUF732"/>
</dbReference>
<feature type="region of interest" description="Disordered" evidence="1">
    <location>
        <begin position="160"/>
        <end position="299"/>
    </location>
</feature>
<feature type="compositionally biased region" description="Pro residues" evidence="1">
    <location>
        <begin position="193"/>
        <end position="238"/>
    </location>
</feature>
<evidence type="ECO:0000313" key="4">
    <source>
        <dbReference type="EMBL" id="CAJ1504944.1"/>
    </source>
</evidence>
<protein>
    <submittedName>
        <fullName evidence="4">DUF732 domain-containing protein</fullName>
    </submittedName>
</protein>
<feature type="compositionally biased region" description="Gly residues" evidence="1">
    <location>
        <begin position="255"/>
        <end position="276"/>
    </location>
</feature>
<dbReference type="RefSeq" id="WP_308483321.1">
    <property type="nucleotide sequence ID" value="NZ_OY726398.1"/>
</dbReference>
<name>A0ABM9LUI8_9MYCO</name>
<sequence length="299" mass="30384">MFTLAYRGVTMAAAAAIAAAMLPYGAAAADPNQDDQFLAVLQEKQIPAMENISTVVAAGHTVCRKLDDGVPARTVLDGLNNDAFGMNPDLRAQSDRLSATMSRFIAAAVEVYCPSDQNKIASLAAGRTWQSTGTAHVFLAANYRPRTDTHGAMLGAPVDTIATGDASQPKPPKIPPPPAPRAKIPRSPGAVTKPPPRQQPPPPPQQPPPPPPQAPPEQLPPPQQLPPPPPEQPPPPAQDLPAPGGPQSGSATDGSGPGNGGGANGGGSGAGGGGADNGRPAEPPPAPPRPPGMIQLVPW</sequence>
<keyword evidence="5" id="KW-1185">Reference proteome</keyword>